<reference evidence="1" key="1">
    <citation type="submission" date="2019-08" db="EMBL/GenBank/DDBJ databases">
        <authorList>
            <person name="Kucharzyk K."/>
            <person name="Murdoch R.W."/>
            <person name="Higgins S."/>
            <person name="Loffler F."/>
        </authorList>
    </citation>
    <scope>NUCLEOTIDE SEQUENCE</scope>
</reference>
<dbReference type="PROSITE" id="PS51257">
    <property type="entry name" value="PROKAR_LIPOPROTEIN"/>
    <property type="match status" value="1"/>
</dbReference>
<sequence>MTKKMSKHSYINRVAAIVSILAIILIFVSCGFETYTPDRGKIISVCIDNRQKLIKCAEEVLAYKSDVYISSTDKYPIEDKTINGLYRADVVDGKNKNISAIDSENVRTVLETCGVVSIAANSGKNYSVCEFSCGGSGRYYFGVYYSVTDVPVFLSDFSVELIKSDGGFIYKSSDVTYYTEKIADKLYYYEATY</sequence>
<accession>A0A644YGY9</accession>
<proteinExistence type="predicted"/>
<dbReference type="EMBL" id="VSSQ01005020">
    <property type="protein sequence ID" value="MPM27547.1"/>
    <property type="molecule type" value="Genomic_DNA"/>
</dbReference>
<protein>
    <submittedName>
        <fullName evidence="1">Uncharacterized protein</fullName>
    </submittedName>
</protein>
<dbReference type="AlphaFoldDB" id="A0A644YGY9"/>
<organism evidence="1">
    <name type="scientific">bioreactor metagenome</name>
    <dbReference type="NCBI Taxonomy" id="1076179"/>
    <lineage>
        <taxon>unclassified sequences</taxon>
        <taxon>metagenomes</taxon>
        <taxon>ecological metagenomes</taxon>
    </lineage>
</organism>
<evidence type="ECO:0000313" key="1">
    <source>
        <dbReference type="EMBL" id="MPM27547.1"/>
    </source>
</evidence>
<gene>
    <name evidence="1" type="ORF">SDC9_74059</name>
</gene>
<comment type="caution">
    <text evidence="1">The sequence shown here is derived from an EMBL/GenBank/DDBJ whole genome shotgun (WGS) entry which is preliminary data.</text>
</comment>
<name>A0A644YGY9_9ZZZZ</name>